<dbReference type="InterPro" id="IPR036396">
    <property type="entry name" value="Cyt_P450_sf"/>
</dbReference>
<evidence type="ECO:0000313" key="8">
    <source>
        <dbReference type="EMBL" id="GGL11856.1"/>
    </source>
</evidence>
<reference evidence="8" key="2">
    <citation type="submission" date="2020-09" db="EMBL/GenBank/DDBJ databases">
        <authorList>
            <person name="Sun Q."/>
            <person name="Zhou Y."/>
        </authorList>
    </citation>
    <scope>NUCLEOTIDE SEQUENCE</scope>
    <source>
        <strain evidence="8">CGMCC 4.3508</strain>
    </source>
</reference>
<evidence type="ECO:0008006" key="10">
    <source>
        <dbReference type="Google" id="ProtNLM"/>
    </source>
</evidence>
<keyword evidence="6 7" id="KW-0503">Monooxygenase</keyword>
<dbReference type="GO" id="GO:0004497">
    <property type="term" value="F:monooxygenase activity"/>
    <property type="evidence" value="ECO:0007669"/>
    <property type="project" value="UniProtKB-KW"/>
</dbReference>
<keyword evidence="9" id="KW-1185">Reference proteome</keyword>
<dbReference type="InterPro" id="IPR002397">
    <property type="entry name" value="Cyt_P450_B"/>
</dbReference>
<keyword evidence="2 7" id="KW-0349">Heme</keyword>
<dbReference type="AlphaFoldDB" id="A0A917VRY2"/>
<evidence type="ECO:0000256" key="7">
    <source>
        <dbReference type="RuleBase" id="RU000461"/>
    </source>
</evidence>
<evidence type="ECO:0000256" key="2">
    <source>
        <dbReference type="ARBA" id="ARBA00022617"/>
    </source>
</evidence>
<dbReference type="GO" id="GO:0005506">
    <property type="term" value="F:iron ion binding"/>
    <property type="evidence" value="ECO:0007669"/>
    <property type="project" value="InterPro"/>
</dbReference>
<comment type="caution">
    <text evidence="8">The sequence shown here is derived from an EMBL/GenBank/DDBJ whole genome shotgun (WGS) entry which is preliminary data.</text>
</comment>
<comment type="similarity">
    <text evidence="1 7">Belongs to the cytochrome P450 family.</text>
</comment>
<dbReference type="Pfam" id="PF00067">
    <property type="entry name" value="p450"/>
    <property type="match status" value="1"/>
</dbReference>
<keyword evidence="5 7" id="KW-0408">Iron</keyword>
<accession>A0A917VRY2</accession>
<dbReference type="GO" id="GO:0016705">
    <property type="term" value="F:oxidoreductase activity, acting on paired donors, with incorporation or reduction of molecular oxygen"/>
    <property type="evidence" value="ECO:0007669"/>
    <property type="project" value="InterPro"/>
</dbReference>
<evidence type="ECO:0000256" key="3">
    <source>
        <dbReference type="ARBA" id="ARBA00022723"/>
    </source>
</evidence>
<dbReference type="Gene3D" id="1.10.630.10">
    <property type="entry name" value="Cytochrome P450"/>
    <property type="match status" value="1"/>
</dbReference>
<evidence type="ECO:0000256" key="1">
    <source>
        <dbReference type="ARBA" id="ARBA00010617"/>
    </source>
</evidence>
<evidence type="ECO:0000256" key="4">
    <source>
        <dbReference type="ARBA" id="ARBA00023002"/>
    </source>
</evidence>
<dbReference type="InterPro" id="IPR001128">
    <property type="entry name" value="Cyt_P450"/>
</dbReference>
<dbReference type="PANTHER" id="PTHR46696">
    <property type="entry name" value="P450, PUTATIVE (EUROFUNG)-RELATED"/>
    <property type="match status" value="1"/>
</dbReference>
<reference evidence="8" key="1">
    <citation type="journal article" date="2014" name="Int. J. Syst. Evol. Microbiol.">
        <title>Complete genome sequence of Corynebacterium casei LMG S-19264T (=DSM 44701T), isolated from a smear-ripened cheese.</title>
        <authorList>
            <consortium name="US DOE Joint Genome Institute (JGI-PGF)"/>
            <person name="Walter F."/>
            <person name="Albersmeier A."/>
            <person name="Kalinowski J."/>
            <person name="Ruckert C."/>
        </authorList>
    </citation>
    <scope>NUCLEOTIDE SEQUENCE</scope>
    <source>
        <strain evidence="8">CGMCC 4.3508</strain>
    </source>
</reference>
<organism evidence="8 9">
    <name type="scientific">Nocardia jinanensis</name>
    <dbReference type="NCBI Taxonomy" id="382504"/>
    <lineage>
        <taxon>Bacteria</taxon>
        <taxon>Bacillati</taxon>
        <taxon>Actinomycetota</taxon>
        <taxon>Actinomycetes</taxon>
        <taxon>Mycobacteriales</taxon>
        <taxon>Nocardiaceae</taxon>
        <taxon>Nocardia</taxon>
    </lineage>
</organism>
<dbReference type="PANTHER" id="PTHR46696:SF6">
    <property type="entry name" value="P450, PUTATIVE (EUROFUNG)-RELATED"/>
    <property type="match status" value="1"/>
</dbReference>
<dbReference type="SUPFAM" id="SSF48264">
    <property type="entry name" value="Cytochrome P450"/>
    <property type="match status" value="1"/>
</dbReference>
<dbReference type="PROSITE" id="PS00086">
    <property type="entry name" value="CYTOCHROME_P450"/>
    <property type="match status" value="1"/>
</dbReference>
<name>A0A917VRY2_9NOCA</name>
<dbReference type="InterPro" id="IPR017972">
    <property type="entry name" value="Cyt_P450_CS"/>
</dbReference>
<evidence type="ECO:0000313" key="9">
    <source>
        <dbReference type="Proteomes" id="UP000638263"/>
    </source>
</evidence>
<dbReference type="PRINTS" id="PR00359">
    <property type="entry name" value="BP450"/>
</dbReference>
<keyword evidence="4 7" id="KW-0560">Oxidoreductase</keyword>
<sequence length="434" mass="48362">MKPGREGTGADAERGIMTITSTNALTTGQQLPYSHELEWPEGLAPWTVIDETGTQAEPYEHFAWMRQNHPVLRVAHPQEDVYFVSRYADVRKGMRAAKIYRNQVNDEVPFAFPTLMDGSAHMKLRKVVAAGFTPKAIGLVADRVRDVASGLVDDFAARGGGEVTEALNRPLTMATISGILGIPYRDVAQFDIWTESMWAWFARVSRMAPGLPGDEEVSQDLFDYLGEILERLYGQHSEAVAGHIARAWKDDEVLTRQQAIELCVFVFIAGFDTTTRLMGNGYLVFEDQPQLLDRLNRHPEDVDKFVEELIRFRGPVHKAPRRLDREVEVAGLVLPAGAVVRLLLASANRDEQQWGPDAGSFDIDRDNEGHFGFGHGVHQCLGSPLARLEARTMFQLIAARIDSVDFDPAQDLALLKGNSLTSGVERLRVTVRAR</sequence>
<proteinExistence type="inferred from homology"/>
<keyword evidence="3 7" id="KW-0479">Metal-binding</keyword>
<protein>
    <recommendedName>
        <fullName evidence="10">Cytochrome P450</fullName>
    </recommendedName>
</protein>
<dbReference type="EMBL" id="BMMH01000005">
    <property type="protein sequence ID" value="GGL11856.1"/>
    <property type="molecule type" value="Genomic_DNA"/>
</dbReference>
<dbReference type="Proteomes" id="UP000638263">
    <property type="component" value="Unassembled WGS sequence"/>
</dbReference>
<gene>
    <name evidence="8" type="ORF">GCM10011588_27820</name>
</gene>
<dbReference type="GO" id="GO:0020037">
    <property type="term" value="F:heme binding"/>
    <property type="evidence" value="ECO:0007669"/>
    <property type="project" value="InterPro"/>
</dbReference>
<evidence type="ECO:0000256" key="6">
    <source>
        <dbReference type="ARBA" id="ARBA00023033"/>
    </source>
</evidence>
<evidence type="ECO:0000256" key="5">
    <source>
        <dbReference type="ARBA" id="ARBA00023004"/>
    </source>
</evidence>